<dbReference type="AlphaFoldDB" id="A0A4U7KKW6"/>
<dbReference type="KEGG" id="sgra:EX895_005881"/>
<name>A0A4U7KKW6_9BASI</name>
<evidence type="ECO:0000256" key="1">
    <source>
        <dbReference type="ARBA" id="ARBA00000452"/>
    </source>
</evidence>
<dbReference type="GeneID" id="40728776"/>
<proteinExistence type="predicted"/>
<dbReference type="RefSeq" id="XP_029736786.1">
    <property type="nucleotide sequence ID" value="XM_029886473.1"/>
</dbReference>
<dbReference type="GO" id="GO:0006635">
    <property type="term" value="P:fatty acid beta-oxidation"/>
    <property type="evidence" value="ECO:0007669"/>
    <property type="project" value="TreeGrafter"/>
</dbReference>
<comment type="catalytic activity">
    <reaction evidence="2">
        <text>a (3E)-enoyl-CoA = a 4-saturated (2E)-enoyl-CoA</text>
        <dbReference type="Rhea" id="RHEA:45228"/>
        <dbReference type="ChEBI" id="CHEBI:58521"/>
        <dbReference type="ChEBI" id="CHEBI:85097"/>
        <dbReference type="EC" id="5.3.3.8"/>
    </reaction>
</comment>
<dbReference type="Proteomes" id="UP000306050">
    <property type="component" value="Chromosome SGRAM_8"/>
</dbReference>
<dbReference type="GO" id="GO:0005777">
    <property type="term" value="C:peroxisome"/>
    <property type="evidence" value="ECO:0007669"/>
    <property type="project" value="TreeGrafter"/>
</dbReference>
<dbReference type="PANTHER" id="PTHR11941:SF75">
    <property type="entry name" value="ENOYL-COA HYDRATASE_ISOMERASE FAMILY PROTEIN"/>
    <property type="match status" value="1"/>
</dbReference>
<dbReference type="SUPFAM" id="SSF52096">
    <property type="entry name" value="ClpP/crotonase"/>
    <property type="match status" value="1"/>
</dbReference>
<dbReference type="PANTHER" id="PTHR11941">
    <property type="entry name" value="ENOYL-COA HYDRATASE-RELATED"/>
    <property type="match status" value="1"/>
</dbReference>
<comment type="catalytic activity">
    <reaction evidence="1">
        <text>a (3Z)-enoyl-CoA = a 4-saturated (2E)-enoyl-CoA</text>
        <dbReference type="Rhea" id="RHEA:45900"/>
        <dbReference type="ChEBI" id="CHEBI:85097"/>
        <dbReference type="ChEBI" id="CHEBI:85489"/>
        <dbReference type="EC" id="5.3.3.8"/>
    </reaction>
</comment>
<evidence type="ECO:0008006" key="6">
    <source>
        <dbReference type="Google" id="ProtNLM"/>
    </source>
</evidence>
<gene>
    <name evidence="4" type="ORF">EX895_005881</name>
</gene>
<dbReference type="EMBL" id="SRRM01000021">
    <property type="protein sequence ID" value="TKY84801.1"/>
    <property type="molecule type" value="Genomic_DNA"/>
</dbReference>
<dbReference type="InterPro" id="IPR029045">
    <property type="entry name" value="ClpP/crotonase-like_dom_sf"/>
</dbReference>
<dbReference type="InterPro" id="IPR001753">
    <property type="entry name" value="Enoyl-CoA_hydra/iso"/>
</dbReference>
<dbReference type="Gene3D" id="3.90.226.10">
    <property type="entry name" value="2-enoyl-CoA Hydratase, Chain A, domain 1"/>
    <property type="match status" value="1"/>
</dbReference>
<evidence type="ECO:0000256" key="2">
    <source>
        <dbReference type="ARBA" id="ARBA00000765"/>
    </source>
</evidence>
<dbReference type="FunFam" id="3.90.226.10:FF:000049">
    <property type="entry name" value="Enoyl-CoA delta isomerase 3"/>
    <property type="match status" value="1"/>
</dbReference>
<dbReference type="Pfam" id="PF00378">
    <property type="entry name" value="ECH_1"/>
    <property type="match status" value="1"/>
</dbReference>
<dbReference type="OrthoDB" id="1696280at2759"/>
<keyword evidence="5" id="KW-1185">Reference proteome</keyword>
<sequence length="335" mass="36924">MVRSALRYCSSLRNINPLRTTSTLTHTLRSVPFIKQDPLRAKHTAIDPLHPFDPTRVPKYDPSSSVVAMKSYSKYFPSESDALVKLDFDGEKRIWVLTMLGKETPDNRVTHKLIGSALLPALEHVEDAWSDMLGSGESSEGAALISTGGTDASAKIYSNGLDFEKATADPHFFDTHLNALYEKLLTFPIPTIAAINGHAFAAGFGLACSHDYRVMNAKRGYLCMNEIDFGAPLPFGLQKALASKISDQKTMRKIVLEGHRFSAKEAYDAGIVDVLAESPQDTLDKAVELAGRFKIKAKMNAYGSNKQVIYADAIKVMRTSNDDANEQLFTPRAKY</sequence>
<comment type="caution">
    <text evidence="4">The sequence shown here is derived from an EMBL/GenBank/DDBJ whole genome shotgun (WGS) entry which is preliminary data.</text>
</comment>
<dbReference type="CDD" id="cd06558">
    <property type="entry name" value="crotonase-like"/>
    <property type="match status" value="1"/>
</dbReference>
<reference evidence="4 5" key="1">
    <citation type="submission" date="2019-05" db="EMBL/GenBank/DDBJ databases">
        <title>Sporisorium graminicola CBS 10092 draft sequencing and annotation.</title>
        <authorList>
            <person name="Solano-Gonzalez S."/>
            <person name="Caddick M.X."/>
            <person name="Darby A."/>
        </authorList>
    </citation>
    <scope>NUCLEOTIDE SEQUENCE [LARGE SCALE GENOMIC DNA]</scope>
    <source>
        <strain evidence="4 5">CBS 10092</strain>
    </source>
</reference>
<accession>A0A4U7KKW6</accession>
<evidence type="ECO:0000313" key="5">
    <source>
        <dbReference type="Proteomes" id="UP000306050"/>
    </source>
</evidence>
<evidence type="ECO:0000313" key="4">
    <source>
        <dbReference type="EMBL" id="TKY84801.1"/>
    </source>
</evidence>
<organism evidence="4 5">
    <name type="scientific">Sporisorium graminicola</name>
    <dbReference type="NCBI Taxonomy" id="280036"/>
    <lineage>
        <taxon>Eukaryota</taxon>
        <taxon>Fungi</taxon>
        <taxon>Dikarya</taxon>
        <taxon>Basidiomycota</taxon>
        <taxon>Ustilaginomycotina</taxon>
        <taxon>Ustilaginomycetes</taxon>
        <taxon>Ustilaginales</taxon>
        <taxon>Ustilaginaceae</taxon>
        <taxon>Sporisorium</taxon>
    </lineage>
</organism>
<protein>
    <recommendedName>
        <fullName evidence="6">Enoyl-CoA hydratase</fullName>
    </recommendedName>
</protein>
<keyword evidence="3" id="KW-0443">Lipid metabolism</keyword>
<evidence type="ECO:0000256" key="3">
    <source>
        <dbReference type="ARBA" id="ARBA00023098"/>
    </source>
</evidence>
<dbReference type="GO" id="GO:0004165">
    <property type="term" value="F:delta(3)-delta(2)-enoyl-CoA isomerase activity"/>
    <property type="evidence" value="ECO:0007669"/>
    <property type="project" value="UniProtKB-EC"/>
</dbReference>